<dbReference type="PANTHER" id="PTHR47446">
    <property type="entry name" value="RING-TYPE E3 UBIQUITIN TRANSFERASE"/>
    <property type="match status" value="1"/>
</dbReference>
<evidence type="ECO:0000259" key="2">
    <source>
        <dbReference type="Pfam" id="PF23568"/>
    </source>
</evidence>
<protein>
    <recommendedName>
        <fullName evidence="2">Putative E3 ubiquitin-protein ligase LIN N-terminal domain-containing protein</fullName>
    </recommendedName>
</protein>
<dbReference type="AlphaFoldDB" id="A0A2I0HY48"/>
<dbReference type="STRING" id="22663.A0A2I0HY48"/>
<dbReference type="InterPro" id="IPR056512">
    <property type="entry name" value="LIN_N"/>
</dbReference>
<evidence type="ECO:0000313" key="4">
    <source>
        <dbReference type="Proteomes" id="UP000233551"/>
    </source>
</evidence>
<evidence type="ECO:0000313" key="3">
    <source>
        <dbReference type="EMBL" id="PKI36627.1"/>
    </source>
</evidence>
<accession>A0A2I0HY48</accession>
<dbReference type="Proteomes" id="UP000233551">
    <property type="component" value="Unassembled WGS sequence"/>
</dbReference>
<dbReference type="InterPro" id="IPR052858">
    <property type="entry name" value="E3_ubiquitin-ligase_LIN"/>
</dbReference>
<name>A0A2I0HY48_PUNGR</name>
<evidence type="ECO:0000256" key="1">
    <source>
        <dbReference type="SAM" id="MobiDB-lite"/>
    </source>
</evidence>
<feature type="region of interest" description="Disordered" evidence="1">
    <location>
        <begin position="225"/>
        <end position="315"/>
    </location>
</feature>
<feature type="domain" description="Putative E3 ubiquitin-protein ligase LIN N-terminal" evidence="2">
    <location>
        <begin position="92"/>
        <end position="225"/>
    </location>
</feature>
<reference evidence="3 4" key="1">
    <citation type="submission" date="2017-11" db="EMBL/GenBank/DDBJ databases">
        <title>De-novo sequencing of pomegranate (Punica granatum L.) genome.</title>
        <authorList>
            <person name="Akparov Z."/>
            <person name="Amiraslanov A."/>
            <person name="Hajiyeva S."/>
            <person name="Abbasov M."/>
            <person name="Kaur K."/>
            <person name="Hamwieh A."/>
            <person name="Solovyev V."/>
            <person name="Salamov A."/>
            <person name="Braich B."/>
            <person name="Kosarev P."/>
            <person name="Mahmoud A."/>
            <person name="Hajiyev E."/>
            <person name="Babayeva S."/>
            <person name="Izzatullayeva V."/>
            <person name="Mammadov A."/>
            <person name="Mammadov A."/>
            <person name="Sharifova S."/>
            <person name="Ojaghi J."/>
            <person name="Eynullazada K."/>
            <person name="Bayramov B."/>
            <person name="Abdulazimova A."/>
            <person name="Shahmuradov I."/>
        </authorList>
    </citation>
    <scope>NUCLEOTIDE SEQUENCE [LARGE SCALE GENOMIC DNA]</scope>
    <source>
        <strain evidence="4">cv. AG2017</strain>
        <tissue evidence="3">Leaf</tissue>
    </source>
</reference>
<proteinExistence type="predicted"/>
<feature type="non-terminal residue" evidence="3">
    <location>
        <position position="376"/>
    </location>
</feature>
<organism evidence="3 4">
    <name type="scientific">Punica granatum</name>
    <name type="common">Pomegranate</name>
    <dbReference type="NCBI Taxonomy" id="22663"/>
    <lineage>
        <taxon>Eukaryota</taxon>
        <taxon>Viridiplantae</taxon>
        <taxon>Streptophyta</taxon>
        <taxon>Embryophyta</taxon>
        <taxon>Tracheophyta</taxon>
        <taxon>Spermatophyta</taxon>
        <taxon>Magnoliopsida</taxon>
        <taxon>eudicotyledons</taxon>
        <taxon>Gunneridae</taxon>
        <taxon>Pentapetalae</taxon>
        <taxon>rosids</taxon>
        <taxon>malvids</taxon>
        <taxon>Myrtales</taxon>
        <taxon>Lythraceae</taxon>
        <taxon>Punica</taxon>
    </lineage>
</organism>
<gene>
    <name evidence="3" type="ORF">CRG98_042980</name>
</gene>
<sequence length="376" mass="41466">MAAASMSSAEILRRTTSFLSRVLAQPDVRHRLLSTFCRRIWPADQDLLKAFKIAAETLENAASTSNPSVGSSSLRLAEKLLLSKSTKCTSLSFLLSLIYSLCHQPINAALSLLDIFSQDPSLARSEVAPSLFEELFLVHLIPVLQWFSDERSRIFSSSVPSPSITDANGEFSCDFSVVVPSEKLLSSMSGDQAAKLKELEGNYEEAINENCRVLSEYFKEVLRDKDGGRGLKHNPPSAILEKKQNNDGPFGSQSGNVNGNGNGRAMEKSRTEELRIKNGRQYGLKLKDRLNTQPTGPLSHLILKGSPPNSSGSKDLRASVLSLSLRPQKKKIVLPNVAALVLHPNLTPKQNRRVRKRTGKWHHIINKSSPFLGNRV</sequence>
<dbReference type="EMBL" id="PGOL01004751">
    <property type="protein sequence ID" value="PKI36627.1"/>
    <property type="molecule type" value="Genomic_DNA"/>
</dbReference>
<feature type="compositionally biased region" description="Basic and acidic residues" evidence="1">
    <location>
        <begin position="265"/>
        <end position="276"/>
    </location>
</feature>
<comment type="caution">
    <text evidence="3">The sequence shown here is derived from an EMBL/GenBank/DDBJ whole genome shotgun (WGS) entry which is preliminary data.</text>
</comment>
<dbReference type="Pfam" id="PF23568">
    <property type="entry name" value="ARM_LIN"/>
    <property type="match status" value="1"/>
</dbReference>
<keyword evidence="4" id="KW-1185">Reference proteome</keyword>
<dbReference type="PANTHER" id="PTHR47446:SF2">
    <property type="entry name" value="RING-TYPE E3 UBIQUITIN TRANSFERASE"/>
    <property type="match status" value="1"/>
</dbReference>